<accession>A0AAX4NHC3</accession>
<dbReference type="Proteomes" id="UP001451606">
    <property type="component" value="Chromosome"/>
</dbReference>
<evidence type="ECO:0000313" key="1">
    <source>
        <dbReference type="EMBL" id="WYY00912.1"/>
    </source>
</evidence>
<reference evidence="1 2" key="1">
    <citation type="submission" date="2023-09" db="EMBL/GenBank/DDBJ databases">
        <authorList>
            <person name="Golyshina O.V."/>
            <person name="Lunev E.A."/>
            <person name="Bargiela R."/>
            <person name="Gaines M.C."/>
            <person name="Daum B."/>
            <person name="Bale N.J."/>
            <person name="Koenen M."/>
            <person name="Sinninghe Damst J.S."/>
            <person name="Yakimov M."/>
            <person name="Golyshin P.N."/>
        </authorList>
    </citation>
    <scope>NUCLEOTIDE SEQUENCE [LARGE SCALE GENOMIC DNA]</scope>
    <source>
        <strain evidence="1 2">M1</strain>
    </source>
</reference>
<organism evidence="1 2">
    <name type="scientific">Oxyplasma meridianum</name>
    <dbReference type="NCBI Taxonomy" id="3073602"/>
    <lineage>
        <taxon>Archaea</taxon>
        <taxon>Methanobacteriati</taxon>
        <taxon>Thermoplasmatota</taxon>
        <taxon>Thermoplasmata</taxon>
        <taxon>Thermoplasmatales</taxon>
        <taxon>Thermoplasmataceae</taxon>
        <taxon>Oxyplasma</taxon>
    </lineage>
</organism>
<dbReference type="EMBL" id="CP133772">
    <property type="protein sequence ID" value="WYY00912.1"/>
    <property type="molecule type" value="Genomic_DNA"/>
</dbReference>
<name>A0AAX4NHC3_9ARCH</name>
<sequence length="116" mass="13193">MKIVAVVDEENYVTPLEYGNSIMVIDDETKQIKEYENPGFGSPYGGKERCMQGILSLKPDAIVVKEGVLCPGSYHMSLGKMKYVPVEEEKLDDILKNLPKVKENMVDELDMNMYRE</sequence>
<evidence type="ECO:0008006" key="3">
    <source>
        <dbReference type="Google" id="ProtNLM"/>
    </source>
</evidence>
<dbReference type="RefSeq" id="WP_393971236.1">
    <property type="nucleotide sequence ID" value="NZ_CP133772.1"/>
</dbReference>
<keyword evidence="2" id="KW-1185">Reference proteome</keyword>
<proteinExistence type="predicted"/>
<protein>
    <recommendedName>
        <fullName evidence="3">Dinitrogenase iron-molybdenum cofactor biosynthesis domain-containing protein</fullName>
    </recommendedName>
</protein>
<dbReference type="GeneID" id="95968238"/>
<dbReference type="KEGG" id="omr:OXIME_001500"/>
<gene>
    <name evidence="1" type="ORF">OXIME_001500</name>
</gene>
<evidence type="ECO:0000313" key="2">
    <source>
        <dbReference type="Proteomes" id="UP001451606"/>
    </source>
</evidence>
<dbReference type="AlphaFoldDB" id="A0AAX4NHC3"/>